<protein>
    <submittedName>
        <fullName evidence="1">Uncharacterized protein</fullName>
    </submittedName>
</protein>
<dbReference type="EMBL" id="GBRH01236056">
    <property type="protein sequence ID" value="JAD61839.1"/>
    <property type="molecule type" value="Transcribed_RNA"/>
</dbReference>
<evidence type="ECO:0000313" key="1">
    <source>
        <dbReference type="EMBL" id="JAD61839.1"/>
    </source>
</evidence>
<name>A0A0A9BCX5_ARUDO</name>
<reference evidence="1" key="1">
    <citation type="submission" date="2014-09" db="EMBL/GenBank/DDBJ databases">
        <authorList>
            <person name="Magalhaes I.L.F."/>
            <person name="Oliveira U."/>
            <person name="Santos F.R."/>
            <person name="Vidigal T.H.D.A."/>
            <person name="Brescovit A.D."/>
            <person name="Santos A.J."/>
        </authorList>
    </citation>
    <scope>NUCLEOTIDE SEQUENCE</scope>
    <source>
        <tissue evidence="1">Shoot tissue taken approximately 20 cm above the soil surface</tissue>
    </source>
</reference>
<accession>A0A0A9BCX5</accession>
<proteinExistence type="predicted"/>
<sequence length="96" mass="10969">MVFIEIRKMHSTIGSLSRYINFVRSQDEGSTLYKSAEQLIDPVFAQNMVQGKILCRSTMFNSCQVTKSLPMHSAKMCNQRQPLLDPVHRAISNARH</sequence>
<organism evidence="1">
    <name type="scientific">Arundo donax</name>
    <name type="common">Giant reed</name>
    <name type="synonym">Donax arundinaceus</name>
    <dbReference type="NCBI Taxonomy" id="35708"/>
    <lineage>
        <taxon>Eukaryota</taxon>
        <taxon>Viridiplantae</taxon>
        <taxon>Streptophyta</taxon>
        <taxon>Embryophyta</taxon>
        <taxon>Tracheophyta</taxon>
        <taxon>Spermatophyta</taxon>
        <taxon>Magnoliopsida</taxon>
        <taxon>Liliopsida</taxon>
        <taxon>Poales</taxon>
        <taxon>Poaceae</taxon>
        <taxon>PACMAD clade</taxon>
        <taxon>Arundinoideae</taxon>
        <taxon>Arundineae</taxon>
        <taxon>Arundo</taxon>
    </lineage>
</organism>
<reference evidence="1" key="2">
    <citation type="journal article" date="2015" name="Data Brief">
        <title>Shoot transcriptome of the giant reed, Arundo donax.</title>
        <authorList>
            <person name="Barrero R.A."/>
            <person name="Guerrero F.D."/>
            <person name="Moolhuijzen P."/>
            <person name="Goolsby J.A."/>
            <person name="Tidwell J."/>
            <person name="Bellgard S.E."/>
            <person name="Bellgard M.I."/>
        </authorList>
    </citation>
    <scope>NUCLEOTIDE SEQUENCE</scope>
    <source>
        <tissue evidence="1">Shoot tissue taken approximately 20 cm above the soil surface</tissue>
    </source>
</reference>
<dbReference type="AlphaFoldDB" id="A0A0A9BCX5"/>